<evidence type="ECO:0000313" key="1">
    <source>
        <dbReference type="EMBL" id="OOZ39747.1"/>
    </source>
</evidence>
<reference evidence="1 2" key="1">
    <citation type="submission" date="2016-11" db="EMBL/GenBank/DDBJ databases">
        <title>Mixed transmission modes and dynamic genome evolution in an obligate animal-bacterial symbiosis.</title>
        <authorList>
            <person name="Russell S.L."/>
            <person name="Corbett-Detig R.B."/>
            <person name="Cavanaugh C.M."/>
        </authorList>
    </citation>
    <scope>NUCLEOTIDE SEQUENCE [LARGE SCALE GENOMIC DNA]</scope>
    <source>
        <strain evidence="1">Sveles-Q1</strain>
    </source>
</reference>
<name>A0A1T2L3R8_9GAMM</name>
<dbReference type="Proteomes" id="UP000191110">
    <property type="component" value="Unassembled WGS sequence"/>
</dbReference>
<proteinExistence type="predicted"/>
<keyword evidence="2" id="KW-1185">Reference proteome</keyword>
<organism evidence="1 2">
    <name type="scientific">Solemya pervernicosa gill symbiont</name>
    <dbReference type="NCBI Taxonomy" id="642797"/>
    <lineage>
        <taxon>Bacteria</taxon>
        <taxon>Pseudomonadati</taxon>
        <taxon>Pseudomonadota</taxon>
        <taxon>Gammaproteobacteria</taxon>
        <taxon>sulfur-oxidizing symbionts</taxon>
    </lineage>
</organism>
<dbReference type="EMBL" id="MPRL01000042">
    <property type="protein sequence ID" value="OOZ39747.1"/>
    <property type="molecule type" value="Genomic_DNA"/>
</dbReference>
<accession>A0A1T2L3R8</accession>
<evidence type="ECO:0000313" key="2">
    <source>
        <dbReference type="Proteomes" id="UP000191110"/>
    </source>
</evidence>
<gene>
    <name evidence="1" type="ORF">BOW53_10240</name>
</gene>
<comment type="caution">
    <text evidence="1">The sequence shown here is derived from an EMBL/GenBank/DDBJ whole genome shotgun (WGS) entry which is preliminary data.</text>
</comment>
<sequence length="136" mass="15677">MAWKLAFLKLVLPNESGSYHPLKPIDKTWLRSGFENFCCKLAKRESLMLPKEIDWFEAERAGWQRQGEVMRLSLLRHAVRRAVELWLVLDAVTFLQANGYEVRLGSFCSREITPRNILISARRGKSQMIRSAALTG</sequence>
<dbReference type="AlphaFoldDB" id="A0A1T2L3R8"/>
<protein>
    <submittedName>
        <fullName evidence="1">Uncharacterized protein</fullName>
    </submittedName>
</protein>
<dbReference type="OrthoDB" id="5298194at2"/>